<feature type="compositionally biased region" description="Polar residues" evidence="5">
    <location>
        <begin position="277"/>
        <end position="286"/>
    </location>
</feature>
<feature type="transmembrane region" description="Helical" evidence="6">
    <location>
        <begin position="848"/>
        <end position="872"/>
    </location>
</feature>
<evidence type="ECO:0000256" key="2">
    <source>
        <dbReference type="ARBA" id="ARBA00022692"/>
    </source>
</evidence>
<evidence type="ECO:0000256" key="5">
    <source>
        <dbReference type="SAM" id="MobiDB-lite"/>
    </source>
</evidence>
<dbReference type="RefSeq" id="XP_065825657.1">
    <property type="nucleotide sequence ID" value="XM_065969585.1"/>
</dbReference>
<dbReference type="EMBL" id="CP144538">
    <property type="protein sequence ID" value="WWC64815.1"/>
    <property type="molecule type" value="Genomic_DNA"/>
</dbReference>
<dbReference type="PANTHER" id="PTHR23507:SF1">
    <property type="entry name" value="FI18259P1-RELATED"/>
    <property type="match status" value="1"/>
</dbReference>
<dbReference type="Gene3D" id="1.20.1250.20">
    <property type="entry name" value="MFS general substrate transporter like domains"/>
    <property type="match status" value="2"/>
</dbReference>
<evidence type="ECO:0000256" key="1">
    <source>
        <dbReference type="ARBA" id="ARBA00004141"/>
    </source>
</evidence>
<dbReference type="InterPro" id="IPR011701">
    <property type="entry name" value="MFS"/>
</dbReference>
<feature type="region of interest" description="Disordered" evidence="5">
    <location>
        <begin position="261"/>
        <end position="342"/>
    </location>
</feature>
<feature type="compositionally biased region" description="Basic and acidic residues" evidence="5">
    <location>
        <begin position="293"/>
        <end position="308"/>
    </location>
</feature>
<feature type="transmembrane region" description="Helical" evidence="6">
    <location>
        <begin position="457"/>
        <end position="480"/>
    </location>
</feature>
<feature type="compositionally biased region" description="Low complexity" evidence="5">
    <location>
        <begin position="709"/>
        <end position="731"/>
    </location>
</feature>
<feature type="transmembrane region" description="Helical" evidence="6">
    <location>
        <begin position="654"/>
        <end position="676"/>
    </location>
</feature>
<reference evidence="7" key="1">
    <citation type="submission" date="2013-07" db="EMBL/GenBank/DDBJ databases">
        <authorList>
            <consortium name="The Broad Institute Genome Sequencing Platform"/>
            <person name="Cuomo C."/>
            <person name="Litvintseva A."/>
            <person name="Chen Y."/>
            <person name="Heitman J."/>
            <person name="Sun S."/>
            <person name="Springer D."/>
            <person name="Dromer F."/>
            <person name="Young S.K."/>
            <person name="Zeng Q."/>
            <person name="Gargeya S."/>
            <person name="Fitzgerald M."/>
            <person name="Abouelleil A."/>
            <person name="Alvarado L."/>
            <person name="Berlin A.M."/>
            <person name="Chapman S.B."/>
            <person name="Dewar J."/>
            <person name="Goldberg J."/>
            <person name="Griggs A."/>
            <person name="Gujja S."/>
            <person name="Hansen M."/>
            <person name="Howarth C."/>
            <person name="Imamovic A."/>
            <person name="Larimer J."/>
            <person name="McCowan C."/>
            <person name="Murphy C."/>
            <person name="Pearson M."/>
            <person name="Priest M."/>
            <person name="Roberts A."/>
            <person name="Saif S."/>
            <person name="Shea T."/>
            <person name="Sykes S."/>
            <person name="Wortman J."/>
            <person name="Nusbaum C."/>
            <person name="Birren B."/>
        </authorList>
    </citation>
    <scope>NUCLEOTIDE SEQUENCE</scope>
    <source>
        <strain evidence="7">CBS 10117</strain>
    </source>
</reference>
<feature type="region of interest" description="Disordered" evidence="5">
    <location>
        <begin position="877"/>
        <end position="929"/>
    </location>
</feature>
<evidence type="ECO:0000256" key="3">
    <source>
        <dbReference type="ARBA" id="ARBA00022989"/>
    </source>
</evidence>
<feature type="transmembrane region" description="Helical" evidence="6">
    <location>
        <begin position="817"/>
        <end position="842"/>
    </location>
</feature>
<feature type="compositionally biased region" description="Polar residues" evidence="5">
    <location>
        <begin position="732"/>
        <end position="743"/>
    </location>
</feature>
<feature type="compositionally biased region" description="Acidic residues" evidence="5">
    <location>
        <begin position="314"/>
        <end position="330"/>
    </location>
</feature>
<feature type="compositionally biased region" description="Low complexity" evidence="5">
    <location>
        <begin position="35"/>
        <end position="44"/>
    </location>
</feature>
<evidence type="ECO:0008006" key="9">
    <source>
        <dbReference type="Google" id="ProtNLM"/>
    </source>
</evidence>
<feature type="transmembrane region" description="Helical" evidence="6">
    <location>
        <begin position="354"/>
        <end position="377"/>
    </location>
</feature>
<proteinExistence type="predicted"/>
<sequence length="929" mass="100217">MASSPSNSPSKSSRPLLRPNPFLTSGHTHTHTHTHLSPSHSASHQSRDSTPHSALSPIPHNQQHNYVPSFDDVGLSAQGITERALFSENNTPIATPRITSPAPPFFSQTSDDTTSSPPPVGGESGPSMPEWRRASPRWLYPFVVGIPLCIGMSIAPKAELYVNLACLAHPPSASQDSTLHRHSFHESPNSFSSLNGYGDYIGQRAPYVSAFNAGEIDVDRPGLIEETIPITIGGDYVLSPADKWFYKLQHDIYEYRLHHHQSNSSKSPSSSEPINLPSFTTTNGPEPTSPLPRPDKPFPSDDDHDRGKQKPLPSDDEDGADDDDDDGENDGPDHRPYQAIDPRLCKKDAKVQAAAARLTMVMTLTMGLLSALTTGFWGKTSDKLGRTKIIAAVEVGLLLNEVCFIVVANFPYLVPGGYRALLLGPTIEGLLGGYSTVSATLNAYVSDVTPDGSRVTHFARIGGMFMAGFAFGPMLGSLLINWTGNIMTPFYVNAAIFTIYLPLILLVLPESLSTEARATLAKNASIAKEEAKKRDQLEREWEDETPFPGAGETDPLLSGWSRMSFATTGNGASKARKKTIGNFRRTLRRVFGFLEPLSIFIPTRKEGERYRDWNLTVVGAGIFFMSMVFGIMSIKAQYTFYAFGWTSAELGPFMSITSFSRSFVLIVLIPIVMHFVKPHYENEPLSTTPGERNLSAVEEAITIPTEDPSISAITTGSGSGSGFESASGSSSDTQPQPHTNEANMATAKPKRSAHLDLLTVRISLLLESIPYLLLSLSPPPAGFVVLSILTTLGGSSNPAANSLALSLLPDPSHSGKLFGALSVLHALGANLISPLMFGTVYAATVGTYAATIFAIAATTLILAQICMAFVRLDRDRNGKSRKSRDEGRRGRDRRVKRVNSSSVGSGSGISGYGSMTTESREGGNGTVQN</sequence>
<dbReference type="SUPFAM" id="SSF103473">
    <property type="entry name" value="MFS general substrate transporter"/>
    <property type="match status" value="2"/>
</dbReference>
<feature type="region of interest" description="Disordered" evidence="5">
    <location>
        <begin position="531"/>
        <end position="556"/>
    </location>
</feature>
<name>A0AAJ8KVW6_9TREE</name>
<keyword evidence="2 6" id="KW-0812">Transmembrane</keyword>
<feature type="transmembrane region" description="Helical" evidence="6">
    <location>
        <begin position="613"/>
        <end position="634"/>
    </location>
</feature>
<feature type="compositionally biased region" description="Low complexity" evidence="5">
    <location>
        <begin position="1"/>
        <end position="27"/>
    </location>
</feature>
<feature type="compositionally biased region" description="Basic and acidic residues" evidence="5">
    <location>
        <begin position="877"/>
        <end position="889"/>
    </location>
</feature>
<gene>
    <name evidence="7" type="ORF">I303_107429</name>
</gene>
<organism evidence="7 8">
    <name type="scientific">Kwoniella dejecticola CBS 10117</name>
    <dbReference type="NCBI Taxonomy" id="1296121"/>
    <lineage>
        <taxon>Eukaryota</taxon>
        <taxon>Fungi</taxon>
        <taxon>Dikarya</taxon>
        <taxon>Basidiomycota</taxon>
        <taxon>Agaricomycotina</taxon>
        <taxon>Tremellomycetes</taxon>
        <taxon>Tremellales</taxon>
        <taxon>Cryptococcaceae</taxon>
        <taxon>Kwoniella</taxon>
    </lineage>
</organism>
<evidence type="ECO:0000256" key="4">
    <source>
        <dbReference type="ARBA" id="ARBA00023136"/>
    </source>
</evidence>
<evidence type="ECO:0000256" key="6">
    <source>
        <dbReference type="SAM" id="Phobius"/>
    </source>
</evidence>
<dbReference type="KEGG" id="kdj:28970532"/>
<accession>A0AAJ8KVW6</accession>
<comment type="subcellular location">
    <subcellularLocation>
        <location evidence="1">Membrane</location>
        <topology evidence="1">Multi-pass membrane protein</topology>
    </subcellularLocation>
</comment>
<keyword evidence="4 6" id="KW-0472">Membrane</keyword>
<feature type="compositionally biased region" description="Low complexity" evidence="5">
    <location>
        <begin position="262"/>
        <end position="271"/>
    </location>
</feature>
<keyword evidence="8" id="KW-1185">Reference proteome</keyword>
<dbReference type="Proteomes" id="UP000078595">
    <property type="component" value="Chromosome 9"/>
</dbReference>
<dbReference type="InterPro" id="IPR036259">
    <property type="entry name" value="MFS_trans_sf"/>
</dbReference>
<dbReference type="GO" id="GO:0016020">
    <property type="term" value="C:membrane"/>
    <property type="evidence" value="ECO:0007669"/>
    <property type="project" value="UniProtKB-SubCell"/>
</dbReference>
<evidence type="ECO:0000313" key="8">
    <source>
        <dbReference type="Proteomes" id="UP000078595"/>
    </source>
</evidence>
<dbReference type="PANTHER" id="PTHR23507">
    <property type="entry name" value="ZGC:174356"/>
    <property type="match status" value="1"/>
</dbReference>
<feature type="region of interest" description="Disordered" evidence="5">
    <location>
        <begin position="87"/>
        <end position="130"/>
    </location>
</feature>
<protein>
    <recommendedName>
        <fullName evidence="9">Major facilitator superfamily (MFS) profile domain-containing protein</fullName>
    </recommendedName>
</protein>
<dbReference type="Pfam" id="PF07690">
    <property type="entry name" value="MFS_1"/>
    <property type="match status" value="2"/>
</dbReference>
<evidence type="ECO:0000313" key="7">
    <source>
        <dbReference type="EMBL" id="WWC64815.1"/>
    </source>
</evidence>
<feature type="transmembrane region" description="Helical" evidence="6">
    <location>
        <begin position="420"/>
        <end position="445"/>
    </location>
</feature>
<keyword evidence="3 6" id="KW-1133">Transmembrane helix</keyword>
<dbReference type="GeneID" id="28970532"/>
<dbReference type="AlphaFoldDB" id="A0AAJ8KVW6"/>
<reference evidence="7" key="2">
    <citation type="submission" date="2024-02" db="EMBL/GenBank/DDBJ databases">
        <title>Comparative genomics of Cryptococcus and Kwoniella reveals pathogenesis evolution and contrasting modes of karyotype evolution via chromosome fusion or intercentromeric recombination.</title>
        <authorList>
            <person name="Coelho M.A."/>
            <person name="David-Palma M."/>
            <person name="Shea T."/>
            <person name="Bowers K."/>
            <person name="McGinley-Smith S."/>
            <person name="Mohammad A.W."/>
            <person name="Gnirke A."/>
            <person name="Yurkov A.M."/>
            <person name="Nowrousian M."/>
            <person name="Sun S."/>
            <person name="Cuomo C.A."/>
            <person name="Heitman J."/>
        </authorList>
    </citation>
    <scope>NUCLEOTIDE SEQUENCE</scope>
    <source>
        <strain evidence="7">CBS 10117</strain>
    </source>
</reference>
<feature type="region of interest" description="Disordered" evidence="5">
    <location>
        <begin position="708"/>
        <end position="748"/>
    </location>
</feature>
<feature type="region of interest" description="Disordered" evidence="5">
    <location>
        <begin position="1"/>
        <end position="72"/>
    </location>
</feature>
<dbReference type="GO" id="GO:0022857">
    <property type="term" value="F:transmembrane transporter activity"/>
    <property type="evidence" value="ECO:0007669"/>
    <property type="project" value="InterPro"/>
</dbReference>
<feature type="transmembrane region" description="Helical" evidence="6">
    <location>
        <begin position="389"/>
        <end position="414"/>
    </location>
</feature>
<feature type="transmembrane region" description="Helical" evidence="6">
    <location>
        <begin position="486"/>
        <end position="508"/>
    </location>
</feature>